<proteinExistence type="predicted"/>
<accession>A0A9J5YAB8</accession>
<comment type="caution">
    <text evidence="2">The sequence shown here is derived from an EMBL/GenBank/DDBJ whole genome shotgun (WGS) entry which is preliminary data.</text>
</comment>
<organism evidence="2 3">
    <name type="scientific">Solanum commersonii</name>
    <name type="common">Commerson's wild potato</name>
    <name type="synonym">Commerson's nightshade</name>
    <dbReference type="NCBI Taxonomy" id="4109"/>
    <lineage>
        <taxon>Eukaryota</taxon>
        <taxon>Viridiplantae</taxon>
        <taxon>Streptophyta</taxon>
        <taxon>Embryophyta</taxon>
        <taxon>Tracheophyta</taxon>
        <taxon>Spermatophyta</taxon>
        <taxon>Magnoliopsida</taxon>
        <taxon>eudicotyledons</taxon>
        <taxon>Gunneridae</taxon>
        <taxon>Pentapetalae</taxon>
        <taxon>asterids</taxon>
        <taxon>lamiids</taxon>
        <taxon>Solanales</taxon>
        <taxon>Solanaceae</taxon>
        <taxon>Solanoideae</taxon>
        <taxon>Solaneae</taxon>
        <taxon>Solanum</taxon>
    </lineage>
</organism>
<evidence type="ECO:0000313" key="3">
    <source>
        <dbReference type="Proteomes" id="UP000824120"/>
    </source>
</evidence>
<evidence type="ECO:0000313" key="2">
    <source>
        <dbReference type="EMBL" id="KAG5595910.1"/>
    </source>
</evidence>
<keyword evidence="3" id="KW-1185">Reference proteome</keyword>
<gene>
    <name evidence="2" type="ORF">H5410_037142</name>
</gene>
<evidence type="ECO:0000256" key="1">
    <source>
        <dbReference type="SAM" id="Phobius"/>
    </source>
</evidence>
<sequence>MILQSASIPYDNGSRFRTNNHRVTVEPFVLAGQVEQVIYVQDPEDHECELWKPPLFSTITDILKTTLLFAYVICHVSWRKHIGIMSDIYSLLMLILMLIFCLYIELYMFNLLYLDKMVKAFLLSCIIDLFDVVVPTKLDKLA</sequence>
<dbReference type="AlphaFoldDB" id="A0A9J5YAB8"/>
<reference evidence="2 3" key="1">
    <citation type="submission" date="2020-09" db="EMBL/GenBank/DDBJ databases">
        <title>De no assembly of potato wild relative species, Solanum commersonii.</title>
        <authorList>
            <person name="Cho K."/>
        </authorList>
    </citation>
    <scope>NUCLEOTIDE SEQUENCE [LARGE SCALE GENOMIC DNA]</scope>
    <source>
        <strain evidence="2">LZ3.2</strain>
        <tissue evidence="2">Leaf</tissue>
    </source>
</reference>
<protein>
    <submittedName>
        <fullName evidence="2">Uncharacterized protein</fullName>
    </submittedName>
</protein>
<name>A0A9J5YAB8_SOLCO</name>
<keyword evidence="1" id="KW-0472">Membrane</keyword>
<dbReference type="EMBL" id="JACXVP010000007">
    <property type="protein sequence ID" value="KAG5595910.1"/>
    <property type="molecule type" value="Genomic_DNA"/>
</dbReference>
<feature type="transmembrane region" description="Helical" evidence="1">
    <location>
        <begin position="88"/>
        <end position="108"/>
    </location>
</feature>
<keyword evidence="1" id="KW-0812">Transmembrane</keyword>
<keyword evidence="1" id="KW-1133">Transmembrane helix</keyword>
<dbReference type="Proteomes" id="UP000824120">
    <property type="component" value="Chromosome 7"/>
</dbReference>